<gene>
    <name evidence="2" type="ORF">PNOK_0510700</name>
</gene>
<dbReference type="InParanoid" id="A0A286UKP8"/>
<dbReference type="AlphaFoldDB" id="A0A286UKP8"/>
<proteinExistence type="predicted"/>
<keyword evidence="3" id="KW-1185">Reference proteome</keyword>
<comment type="caution">
    <text evidence="2">The sequence shown here is derived from an EMBL/GenBank/DDBJ whole genome shotgun (WGS) entry which is preliminary data.</text>
</comment>
<evidence type="ECO:0000313" key="2">
    <source>
        <dbReference type="EMBL" id="PAV20173.1"/>
    </source>
</evidence>
<dbReference type="EMBL" id="NBII01000004">
    <property type="protein sequence ID" value="PAV20173.1"/>
    <property type="molecule type" value="Genomic_DNA"/>
</dbReference>
<evidence type="ECO:0000313" key="3">
    <source>
        <dbReference type="Proteomes" id="UP000217199"/>
    </source>
</evidence>
<sequence>MLGRDNEISIELWVIYRTWSSTLRIFHTLRQLQAGVSRRLRYPEGRKELGREEYMGEIGKGKNQTLKKKQAATQCDTLDAVIGRKSRFPTKTWNGQDRRGGKTASGRHIKNLSGLEVIKDASVKPERRSADP</sequence>
<feature type="compositionally biased region" description="Basic and acidic residues" evidence="1">
    <location>
        <begin position="117"/>
        <end position="132"/>
    </location>
</feature>
<reference evidence="2 3" key="1">
    <citation type="journal article" date="2017" name="Mol. Ecol.">
        <title>Comparative and population genomic landscape of Phellinus noxius: A hypervariable fungus causing root rot in trees.</title>
        <authorList>
            <person name="Chung C.L."/>
            <person name="Lee T.J."/>
            <person name="Akiba M."/>
            <person name="Lee H.H."/>
            <person name="Kuo T.H."/>
            <person name="Liu D."/>
            <person name="Ke H.M."/>
            <person name="Yokoi T."/>
            <person name="Roa M.B."/>
            <person name="Lu M.J."/>
            <person name="Chang Y.Y."/>
            <person name="Ann P.J."/>
            <person name="Tsai J.N."/>
            <person name="Chen C.Y."/>
            <person name="Tzean S.S."/>
            <person name="Ota Y."/>
            <person name="Hattori T."/>
            <person name="Sahashi N."/>
            <person name="Liou R.F."/>
            <person name="Kikuchi T."/>
            <person name="Tsai I.J."/>
        </authorList>
    </citation>
    <scope>NUCLEOTIDE SEQUENCE [LARGE SCALE GENOMIC DNA]</scope>
    <source>
        <strain evidence="2 3">FFPRI411160</strain>
    </source>
</reference>
<feature type="region of interest" description="Disordered" evidence="1">
    <location>
        <begin position="89"/>
        <end position="132"/>
    </location>
</feature>
<dbReference type="Proteomes" id="UP000217199">
    <property type="component" value="Unassembled WGS sequence"/>
</dbReference>
<evidence type="ECO:0000256" key="1">
    <source>
        <dbReference type="SAM" id="MobiDB-lite"/>
    </source>
</evidence>
<organism evidence="2 3">
    <name type="scientific">Pyrrhoderma noxium</name>
    <dbReference type="NCBI Taxonomy" id="2282107"/>
    <lineage>
        <taxon>Eukaryota</taxon>
        <taxon>Fungi</taxon>
        <taxon>Dikarya</taxon>
        <taxon>Basidiomycota</taxon>
        <taxon>Agaricomycotina</taxon>
        <taxon>Agaricomycetes</taxon>
        <taxon>Hymenochaetales</taxon>
        <taxon>Hymenochaetaceae</taxon>
        <taxon>Pyrrhoderma</taxon>
    </lineage>
</organism>
<accession>A0A286UKP8</accession>
<protein>
    <submittedName>
        <fullName evidence="2">Uncharacterized protein</fullName>
    </submittedName>
</protein>
<name>A0A286UKP8_9AGAM</name>